<feature type="chain" id="PRO_5046121658" description="DUF4139 domain-containing protein" evidence="1">
    <location>
        <begin position="24"/>
        <end position="488"/>
    </location>
</feature>
<keyword evidence="4" id="KW-1185">Reference proteome</keyword>
<proteinExistence type="predicted"/>
<evidence type="ECO:0000259" key="2">
    <source>
        <dbReference type="Pfam" id="PF13598"/>
    </source>
</evidence>
<evidence type="ECO:0000313" key="4">
    <source>
        <dbReference type="Proteomes" id="UP001549184"/>
    </source>
</evidence>
<dbReference type="PANTHER" id="PTHR38075:SF1">
    <property type="entry name" value="DUF4139 DOMAIN-CONTAINING PROTEIN"/>
    <property type="match status" value="1"/>
</dbReference>
<dbReference type="Pfam" id="PF13598">
    <property type="entry name" value="DUF4139"/>
    <property type="match status" value="1"/>
</dbReference>
<feature type="domain" description="DUF4139" evidence="2">
    <location>
        <begin position="190"/>
        <end position="480"/>
    </location>
</feature>
<dbReference type="Proteomes" id="UP001549184">
    <property type="component" value="Unassembled WGS sequence"/>
</dbReference>
<dbReference type="RefSeq" id="WP_354012858.1">
    <property type="nucleotide sequence ID" value="NZ_JBEPMU010000001.1"/>
</dbReference>
<name>A0ABV2JRH2_9GAMM</name>
<dbReference type="InterPro" id="IPR037291">
    <property type="entry name" value="DUF4139"/>
</dbReference>
<dbReference type="EMBL" id="JBEPMU010000001">
    <property type="protein sequence ID" value="MET3651427.1"/>
    <property type="molecule type" value="Genomic_DNA"/>
</dbReference>
<reference evidence="3 4" key="1">
    <citation type="submission" date="2024-06" db="EMBL/GenBank/DDBJ databases">
        <title>Sorghum-associated microbial communities from plants grown in Nebraska, USA.</title>
        <authorList>
            <person name="Schachtman D."/>
        </authorList>
    </citation>
    <scope>NUCLEOTIDE SEQUENCE [LARGE SCALE GENOMIC DNA]</scope>
    <source>
        <strain evidence="3 4">1073</strain>
    </source>
</reference>
<accession>A0ABV2JRH2</accession>
<protein>
    <recommendedName>
        <fullName evidence="2">DUF4139 domain-containing protein</fullName>
    </recommendedName>
</protein>
<sequence>MIPLPLRTLALAIAATASASVFAAPAATSLTLYRSDDNALYSAGDNGSLQSGHAVARETRQLDLKAGTQDVNLDGLPQYVDPETIALGVDGDAAKVLSQRLRLGQGQYAALGSLIGQPVDVTGTNGETLATGTLLRADASGLMVRDTSGAGERTALIREYGAVKARGVFQTGSGLQLRVDANRAGRANATLSYSTAGLGWRAAYVATLAPGDGCKMQFESRASIANRSGRDWNNVQLKLVAGEPRLAPSPGPRPMMFNARAKTADAPLPEQSTLADYRSYSLPGQVDLPDGSVTQVPLYDTRSIACERTSLYETGAVWTPQQPIIGRDAINSGGPEGISSTLQFRAFDSLPAGNLRVLVADRNGTPQLIGSSYVDDTPKGGDARITLGMAFDLRANRERTTFTVDKNGRTMDEGFRITFTNASDTPRTITVREHPQRWRQWTLASSSSKPSAQTTDTLEFKVTVPANGKATLDYLVRYQWTADDQPQG</sequence>
<organism evidence="3 4">
    <name type="scientific">Dyella japonica</name>
    <dbReference type="NCBI Taxonomy" id="231455"/>
    <lineage>
        <taxon>Bacteria</taxon>
        <taxon>Pseudomonadati</taxon>
        <taxon>Pseudomonadota</taxon>
        <taxon>Gammaproteobacteria</taxon>
        <taxon>Lysobacterales</taxon>
        <taxon>Rhodanobacteraceae</taxon>
        <taxon>Dyella</taxon>
    </lineage>
</organism>
<dbReference type="PANTHER" id="PTHR38075">
    <property type="entry name" value="DUF4139 DOMAIN-CONTAINING PROTEIN"/>
    <property type="match status" value="1"/>
</dbReference>
<keyword evidence="1" id="KW-0732">Signal</keyword>
<evidence type="ECO:0000313" key="3">
    <source>
        <dbReference type="EMBL" id="MET3651427.1"/>
    </source>
</evidence>
<comment type="caution">
    <text evidence="3">The sequence shown here is derived from an EMBL/GenBank/DDBJ whole genome shotgun (WGS) entry which is preliminary data.</text>
</comment>
<evidence type="ECO:0000256" key="1">
    <source>
        <dbReference type="SAM" id="SignalP"/>
    </source>
</evidence>
<gene>
    <name evidence="3" type="ORF">ABIC75_001129</name>
</gene>
<feature type="signal peptide" evidence="1">
    <location>
        <begin position="1"/>
        <end position="23"/>
    </location>
</feature>